<protein>
    <submittedName>
        <fullName evidence="1">Uncharacterized protein</fullName>
    </submittedName>
</protein>
<evidence type="ECO:0000313" key="1">
    <source>
        <dbReference type="EMBL" id="MYM61607.1"/>
    </source>
</evidence>
<evidence type="ECO:0000313" key="2">
    <source>
        <dbReference type="Proteomes" id="UP000478571"/>
    </source>
</evidence>
<reference evidence="1 2" key="1">
    <citation type="submission" date="2020-01" db="EMBL/GenBank/DDBJ databases">
        <title>Draft Genome Sequence of Vibrio sp. strain OCN044, Isolated from a Healthy Coral at Palmyra Atoll.</title>
        <authorList>
            <person name="Videau P."/>
            <person name="Loughran R."/>
            <person name="Esquivel A."/>
            <person name="Deadmond M."/>
            <person name="Paddock B.E."/>
            <person name="Saw J.H."/>
            <person name="Ushijima B."/>
        </authorList>
    </citation>
    <scope>NUCLEOTIDE SEQUENCE [LARGE SCALE GENOMIC DNA]</scope>
    <source>
        <strain evidence="1 2">OCN044</strain>
    </source>
</reference>
<name>A0A6L8LZU8_9VIBR</name>
<dbReference type="Proteomes" id="UP000478571">
    <property type="component" value="Unassembled WGS sequence"/>
</dbReference>
<gene>
    <name evidence="1" type="ORF">GTG28_20615</name>
</gene>
<dbReference type="RefSeq" id="WP_160933127.1">
    <property type="nucleotide sequence ID" value="NZ_WWEU01000017.1"/>
</dbReference>
<dbReference type="AlphaFoldDB" id="A0A6L8LZU8"/>
<accession>A0A6L8LZU8</accession>
<organism evidence="1 2">
    <name type="scientific">Vibrio tetraodonis subsp. pristinus</name>
    <dbReference type="NCBI Taxonomy" id="2695891"/>
    <lineage>
        <taxon>Bacteria</taxon>
        <taxon>Pseudomonadati</taxon>
        <taxon>Pseudomonadota</taxon>
        <taxon>Gammaproteobacteria</taxon>
        <taxon>Vibrionales</taxon>
        <taxon>Vibrionaceae</taxon>
        <taxon>Vibrio</taxon>
    </lineage>
</organism>
<keyword evidence="2" id="KW-1185">Reference proteome</keyword>
<comment type="caution">
    <text evidence="1">The sequence shown here is derived from an EMBL/GenBank/DDBJ whole genome shotgun (WGS) entry which is preliminary data.</text>
</comment>
<proteinExistence type="predicted"/>
<sequence>MPSIYMSDKEYEALSFLVEVARNASDSAISETYIKDFESANKHFSNVERKYFKAISQQGNRS</sequence>
<dbReference type="EMBL" id="WWEU01000017">
    <property type="protein sequence ID" value="MYM61607.1"/>
    <property type="molecule type" value="Genomic_DNA"/>
</dbReference>